<dbReference type="EMBL" id="CM017692">
    <property type="protein sequence ID" value="TYH20651.1"/>
    <property type="molecule type" value="Genomic_DNA"/>
</dbReference>
<evidence type="ECO:0000313" key="2">
    <source>
        <dbReference type="Proteomes" id="UP000323506"/>
    </source>
</evidence>
<evidence type="ECO:0000313" key="1">
    <source>
        <dbReference type="EMBL" id="TYH20651.1"/>
    </source>
</evidence>
<protein>
    <submittedName>
        <fullName evidence="1">Uncharacterized protein</fullName>
    </submittedName>
</protein>
<proteinExistence type="predicted"/>
<dbReference type="Proteomes" id="UP000323506">
    <property type="component" value="Chromosome A05"/>
</dbReference>
<gene>
    <name evidence="1" type="ORF">ES288_A05G447300v1</name>
</gene>
<organism evidence="1 2">
    <name type="scientific">Gossypium darwinii</name>
    <name type="common">Darwin's cotton</name>
    <name type="synonym">Gossypium barbadense var. darwinii</name>
    <dbReference type="NCBI Taxonomy" id="34276"/>
    <lineage>
        <taxon>Eukaryota</taxon>
        <taxon>Viridiplantae</taxon>
        <taxon>Streptophyta</taxon>
        <taxon>Embryophyta</taxon>
        <taxon>Tracheophyta</taxon>
        <taxon>Spermatophyta</taxon>
        <taxon>Magnoliopsida</taxon>
        <taxon>eudicotyledons</taxon>
        <taxon>Gunneridae</taxon>
        <taxon>Pentapetalae</taxon>
        <taxon>rosids</taxon>
        <taxon>malvids</taxon>
        <taxon>Malvales</taxon>
        <taxon>Malvaceae</taxon>
        <taxon>Malvoideae</taxon>
        <taxon>Gossypium</taxon>
    </lineage>
</organism>
<reference evidence="1 2" key="1">
    <citation type="submission" date="2019-06" db="EMBL/GenBank/DDBJ databases">
        <title>WGS assembly of Gossypium darwinii.</title>
        <authorList>
            <person name="Chen Z.J."/>
            <person name="Sreedasyam A."/>
            <person name="Ando A."/>
            <person name="Song Q."/>
            <person name="De L."/>
            <person name="Hulse-Kemp A."/>
            <person name="Ding M."/>
            <person name="Ye W."/>
            <person name="Kirkbride R."/>
            <person name="Jenkins J."/>
            <person name="Plott C."/>
            <person name="Lovell J."/>
            <person name="Lin Y.-M."/>
            <person name="Vaughn R."/>
            <person name="Liu B."/>
            <person name="Li W."/>
            <person name="Simpson S."/>
            <person name="Scheffler B."/>
            <person name="Saski C."/>
            <person name="Grover C."/>
            <person name="Hu G."/>
            <person name="Conover J."/>
            <person name="Carlson J."/>
            <person name="Shu S."/>
            <person name="Boston L."/>
            <person name="Williams M."/>
            <person name="Peterson D."/>
            <person name="Mcgee K."/>
            <person name="Jones D."/>
            <person name="Wendel J."/>
            <person name="Stelly D."/>
            <person name="Grimwood J."/>
            <person name="Schmutz J."/>
        </authorList>
    </citation>
    <scope>NUCLEOTIDE SEQUENCE [LARGE SCALE GENOMIC DNA]</scope>
    <source>
        <strain evidence="1">1808015.09</strain>
    </source>
</reference>
<keyword evidence="2" id="KW-1185">Reference proteome</keyword>
<sequence length="136" mass="15396">MLFYLIKTCFYNFCFEKKTNILTFVLRKILNALWLPISHALPSLFSRKASTQAFHSQPAKARRRCVLGVTPVNFLSFSPTFNLCCGSEWERKKKGTWRREEGVHGRGRANQGVVLGVPTHVVEGSSNCFLLGLFGL</sequence>
<dbReference type="AlphaFoldDB" id="A0A5D2GRL9"/>
<name>A0A5D2GRL9_GOSDA</name>
<accession>A0A5D2GRL9</accession>